<organism evidence="2 3">
    <name type="scientific">Halomonas campaniensis</name>
    <dbReference type="NCBI Taxonomy" id="213554"/>
    <lineage>
        <taxon>Bacteria</taxon>
        <taxon>Pseudomonadati</taxon>
        <taxon>Pseudomonadota</taxon>
        <taxon>Gammaproteobacteria</taxon>
        <taxon>Oceanospirillales</taxon>
        <taxon>Halomonadaceae</taxon>
        <taxon>Halomonas</taxon>
    </lineage>
</organism>
<protein>
    <submittedName>
        <fullName evidence="2">Transcriptional regulator with XRE-family HTH domain</fullName>
    </submittedName>
</protein>
<dbReference type="Gene3D" id="1.10.260.40">
    <property type="entry name" value="lambda repressor-like DNA-binding domains"/>
    <property type="match status" value="1"/>
</dbReference>
<keyword evidence="3" id="KW-1185">Reference proteome</keyword>
<dbReference type="SMART" id="SM00530">
    <property type="entry name" value="HTH_XRE"/>
    <property type="match status" value="1"/>
</dbReference>
<dbReference type="RefSeq" id="WP_183330519.1">
    <property type="nucleotide sequence ID" value="NZ_JACHZF010000007.1"/>
</dbReference>
<comment type="caution">
    <text evidence="2">The sequence shown here is derived from an EMBL/GenBank/DDBJ whole genome shotgun (WGS) entry which is preliminary data.</text>
</comment>
<dbReference type="EMBL" id="JACHZF010000007">
    <property type="protein sequence ID" value="MBB3330404.1"/>
    <property type="molecule type" value="Genomic_DNA"/>
</dbReference>
<dbReference type="AlphaFoldDB" id="A0A7W5K1U9"/>
<dbReference type="InterPro" id="IPR001387">
    <property type="entry name" value="Cro/C1-type_HTH"/>
</dbReference>
<accession>A0A7W5K1U9</accession>
<evidence type="ECO:0000313" key="2">
    <source>
        <dbReference type="EMBL" id="MBB3330404.1"/>
    </source>
</evidence>
<dbReference type="GO" id="GO:0003677">
    <property type="term" value="F:DNA binding"/>
    <property type="evidence" value="ECO:0007669"/>
    <property type="project" value="InterPro"/>
</dbReference>
<reference evidence="2 3" key="1">
    <citation type="submission" date="2020-08" db="EMBL/GenBank/DDBJ databases">
        <title>Genomic Encyclopedia of Archaeal and Bacterial Type Strains, Phase II (KMG-II): from individual species to whole genera.</title>
        <authorList>
            <person name="Goeker M."/>
        </authorList>
    </citation>
    <scope>NUCLEOTIDE SEQUENCE [LARGE SCALE GENOMIC DNA]</scope>
    <source>
        <strain evidence="2 3">5AG</strain>
    </source>
</reference>
<dbReference type="PROSITE" id="PS50943">
    <property type="entry name" value="HTH_CROC1"/>
    <property type="match status" value="1"/>
</dbReference>
<dbReference type="Proteomes" id="UP000553442">
    <property type="component" value="Unassembled WGS sequence"/>
</dbReference>
<evidence type="ECO:0000259" key="1">
    <source>
        <dbReference type="PROSITE" id="PS50943"/>
    </source>
</evidence>
<sequence length="104" mass="12028">MKEQTVFGRQLRKARTRAGLSQKQLGIEAGMDEFSASPRINQYERGTHTPDYRTAQRLAACLRVPVEYLYTDSETMAELILLISELDEQKRHRLIEQLRSTSQT</sequence>
<evidence type="ECO:0000313" key="3">
    <source>
        <dbReference type="Proteomes" id="UP000553442"/>
    </source>
</evidence>
<dbReference type="InterPro" id="IPR010982">
    <property type="entry name" value="Lambda_DNA-bd_dom_sf"/>
</dbReference>
<dbReference type="Pfam" id="PF13560">
    <property type="entry name" value="HTH_31"/>
    <property type="match status" value="1"/>
</dbReference>
<feature type="domain" description="HTH cro/C1-type" evidence="1">
    <location>
        <begin position="11"/>
        <end position="69"/>
    </location>
</feature>
<dbReference type="SUPFAM" id="SSF47413">
    <property type="entry name" value="lambda repressor-like DNA-binding domains"/>
    <property type="match status" value="1"/>
</dbReference>
<name>A0A7W5K1U9_9GAMM</name>
<dbReference type="CDD" id="cd00093">
    <property type="entry name" value="HTH_XRE"/>
    <property type="match status" value="1"/>
</dbReference>
<proteinExistence type="predicted"/>
<gene>
    <name evidence="2" type="ORF">BDK63_001261</name>
</gene>